<feature type="non-terminal residue" evidence="2">
    <location>
        <position position="98"/>
    </location>
</feature>
<gene>
    <name evidence="2" type="ORF">ACFFNX_27830</name>
</gene>
<dbReference type="SUPFAM" id="SSF48317">
    <property type="entry name" value="Acid phosphatase/Vanadium-dependent haloperoxidase"/>
    <property type="match status" value="1"/>
</dbReference>
<keyword evidence="1" id="KW-0472">Membrane</keyword>
<keyword evidence="3" id="KW-1185">Reference proteome</keyword>
<comment type="caution">
    <text evidence="2">The sequence shown here is derived from an EMBL/GenBank/DDBJ whole genome shotgun (WGS) entry which is preliminary data.</text>
</comment>
<evidence type="ECO:0000313" key="2">
    <source>
        <dbReference type="EMBL" id="MFB9835995.1"/>
    </source>
</evidence>
<organism evidence="2 3">
    <name type="scientific">Actinoallomurus acaciae</name>
    <dbReference type="NCBI Taxonomy" id="502577"/>
    <lineage>
        <taxon>Bacteria</taxon>
        <taxon>Bacillati</taxon>
        <taxon>Actinomycetota</taxon>
        <taxon>Actinomycetes</taxon>
        <taxon>Streptosporangiales</taxon>
        <taxon>Thermomonosporaceae</taxon>
        <taxon>Actinoallomurus</taxon>
    </lineage>
</organism>
<keyword evidence="1" id="KW-0812">Transmembrane</keyword>
<name>A0ABV5YLQ8_9ACTN</name>
<keyword evidence="1" id="KW-1133">Transmembrane helix</keyword>
<feature type="transmembrane region" description="Helical" evidence="1">
    <location>
        <begin position="20"/>
        <end position="41"/>
    </location>
</feature>
<evidence type="ECO:0000256" key="1">
    <source>
        <dbReference type="SAM" id="Phobius"/>
    </source>
</evidence>
<reference evidence="2 3" key="1">
    <citation type="submission" date="2024-09" db="EMBL/GenBank/DDBJ databases">
        <authorList>
            <person name="Sun Q."/>
            <person name="Mori K."/>
        </authorList>
    </citation>
    <scope>NUCLEOTIDE SEQUENCE [LARGE SCALE GENOMIC DNA]</scope>
    <source>
        <strain evidence="2 3">TBRC 0563</strain>
    </source>
</reference>
<evidence type="ECO:0000313" key="3">
    <source>
        <dbReference type="Proteomes" id="UP001589627"/>
    </source>
</evidence>
<accession>A0ABV5YLQ8</accession>
<dbReference type="RefSeq" id="WP_378208466.1">
    <property type="nucleotide sequence ID" value="NZ_JBHLZP010000242.1"/>
</dbReference>
<sequence length="98" mass="9940">MRTRAATDVPPSYAPALARAGRVAVVVAAVLLVALFTAVVVRHGRPLPSDLSLHRWSLAHRPDAARTTAVALTDTGVGAVLLALALAAGALTGRGARG</sequence>
<protein>
    <submittedName>
        <fullName evidence="2">Uncharacterized protein</fullName>
    </submittedName>
</protein>
<proteinExistence type="predicted"/>
<dbReference type="Proteomes" id="UP001589627">
    <property type="component" value="Unassembled WGS sequence"/>
</dbReference>
<dbReference type="InterPro" id="IPR036938">
    <property type="entry name" value="PAP2/HPO_sf"/>
</dbReference>
<dbReference type="EMBL" id="JBHLZP010000242">
    <property type="protein sequence ID" value="MFB9835995.1"/>
    <property type="molecule type" value="Genomic_DNA"/>
</dbReference>